<name>A0A087SF74_AUXPR</name>
<dbReference type="EMBL" id="KL662107">
    <property type="protein sequence ID" value="KFM24378.1"/>
    <property type="molecule type" value="Genomic_DNA"/>
</dbReference>
<evidence type="ECO:0000313" key="2">
    <source>
        <dbReference type="Proteomes" id="UP000028924"/>
    </source>
</evidence>
<accession>A0A087SF74</accession>
<reference evidence="1 2" key="1">
    <citation type="journal article" date="2014" name="BMC Genomics">
        <title>Oil accumulation mechanisms of the oleaginous microalga Chlorella protothecoides revealed through its genome, transcriptomes, and proteomes.</title>
        <authorList>
            <person name="Gao C."/>
            <person name="Wang Y."/>
            <person name="Shen Y."/>
            <person name="Yan D."/>
            <person name="He X."/>
            <person name="Dai J."/>
            <person name="Wu Q."/>
        </authorList>
    </citation>
    <scope>NUCLEOTIDE SEQUENCE [LARGE SCALE GENOMIC DNA]</scope>
    <source>
        <strain evidence="1 2">0710</strain>
    </source>
</reference>
<dbReference type="Proteomes" id="UP000028924">
    <property type="component" value="Unassembled WGS sequence"/>
</dbReference>
<evidence type="ECO:0000313" key="1">
    <source>
        <dbReference type="EMBL" id="KFM24378.1"/>
    </source>
</evidence>
<organism evidence="1 2">
    <name type="scientific">Auxenochlorella protothecoides</name>
    <name type="common">Green microalga</name>
    <name type="synonym">Chlorella protothecoides</name>
    <dbReference type="NCBI Taxonomy" id="3075"/>
    <lineage>
        <taxon>Eukaryota</taxon>
        <taxon>Viridiplantae</taxon>
        <taxon>Chlorophyta</taxon>
        <taxon>core chlorophytes</taxon>
        <taxon>Trebouxiophyceae</taxon>
        <taxon>Chlorellales</taxon>
        <taxon>Chlorellaceae</taxon>
        <taxon>Auxenochlorella</taxon>
    </lineage>
</organism>
<protein>
    <submittedName>
        <fullName evidence="1">Uncharacterized protein</fullName>
    </submittedName>
</protein>
<dbReference type="KEGG" id="apro:F751_3096"/>
<dbReference type="GeneID" id="23614487"/>
<keyword evidence="2" id="KW-1185">Reference proteome</keyword>
<proteinExistence type="predicted"/>
<sequence length="61" mass="6587">MVMPAPEAGQNLLPKVSTLVLPLIEEGDPVLRDCGFLAKFDMDDEPSLASGSTRWALPQFA</sequence>
<dbReference type="RefSeq" id="XP_011397266.1">
    <property type="nucleotide sequence ID" value="XM_011398964.1"/>
</dbReference>
<gene>
    <name evidence="1" type="ORF">F751_3096</name>
</gene>
<dbReference type="AlphaFoldDB" id="A0A087SF74"/>